<organism evidence="2 4">
    <name type="scientific">Dracunculus medinensis</name>
    <name type="common">Guinea worm</name>
    <dbReference type="NCBI Taxonomy" id="318479"/>
    <lineage>
        <taxon>Eukaryota</taxon>
        <taxon>Metazoa</taxon>
        <taxon>Ecdysozoa</taxon>
        <taxon>Nematoda</taxon>
        <taxon>Chromadorea</taxon>
        <taxon>Rhabditida</taxon>
        <taxon>Spirurina</taxon>
        <taxon>Dracunculoidea</taxon>
        <taxon>Dracunculidae</taxon>
        <taxon>Dracunculus</taxon>
    </lineage>
</organism>
<evidence type="ECO:0000313" key="3">
    <source>
        <dbReference type="Proteomes" id="UP000274756"/>
    </source>
</evidence>
<dbReference type="Proteomes" id="UP000274756">
    <property type="component" value="Unassembled WGS sequence"/>
</dbReference>
<proteinExistence type="predicted"/>
<dbReference type="EMBL" id="UYYG01001153">
    <property type="protein sequence ID" value="VDN55912.1"/>
    <property type="molecule type" value="Genomic_DNA"/>
</dbReference>
<reference evidence="4" key="1">
    <citation type="submission" date="2017-02" db="UniProtKB">
        <authorList>
            <consortium name="WormBaseParasite"/>
        </authorList>
    </citation>
    <scope>IDENTIFICATION</scope>
</reference>
<sequence length="234" mass="26169">MLNGQATHDHGYCDSECNTDKSLSTDIPCQTVQCITPVKCYKHSAALGSKERDNRFAPTFEISDDNWCHDDSNASDSGLCLAVTSARNENAEPNTDINKNLEINTDRNSVNLDSNDGIIEERAGNLTSAYEEAERTANFMKRNSPSLVECLKTTNDGISEMATNVSGNMESKVLQKIDDSSRNEGQCATTRIPLRKLRLNFDFSPIDDDNLLLNFQLKPKKIITYKIQPFNKYK</sequence>
<evidence type="ECO:0000313" key="1">
    <source>
        <dbReference type="EMBL" id="VDN55912.1"/>
    </source>
</evidence>
<evidence type="ECO:0000313" key="4">
    <source>
        <dbReference type="WBParaSite" id="DME_0000152501-mRNA-1"/>
    </source>
</evidence>
<name>A0A0N4U437_DRAME</name>
<dbReference type="WBParaSite" id="DME_0000152501-mRNA-1">
    <property type="protein sequence ID" value="DME_0000152501-mRNA-1"/>
    <property type="gene ID" value="DME_0000152501"/>
</dbReference>
<dbReference type="Proteomes" id="UP000038040">
    <property type="component" value="Unplaced"/>
</dbReference>
<gene>
    <name evidence="1" type="ORF">DME_LOCUS5885</name>
</gene>
<dbReference type="AlphaFoldDB" id="A0A0N4U437"/>
<protein>
    <submittedName>
        <fullName evidence="1 4">Uncharacterized protein</fullName>
    </submittedName>
</protein>
<accession>A0A0N4U437</accession>
<evidence type="ECO:0000313" key="2">
    <source>
        <dbReference type="Proteomes" id="UP000038040"/>
    </source>
</evidence>
<keyword evidence="3" id="KW-1185">Reference proteome</keyword>
<reference evidence="1 3" key="2">
    <citation type="submission" date="2018-11" db="EMBL/GenBank/DDBJ databases">
        <authorList>
            <consortium name="Pathogen Informatics"/>
        </authorList>
    </citation>
    <scope>NUCLEOTIDE SEQUENCE [LARGE SCALE GENOMIC DNA]</scope>
</reference>